<keyword evidence="4" id="KW-1185">Reference proteome</keyword>
<comment type="caution">
    <text evidence="3">The sequence shown here is derived from an EMBL/GenBank/DDBJ whole genome shotgun (WGS) entry which is preliminary data.</text>
</comment>
<organism evidence="3 4">
    <name type="scientific">Pontixanthobacter rizhaonensis</name>
    <dbReference type="NCBI Taxonomy" id="2730337"/>
    <lineage>
        <taxon>Bacteria</taxon>
        <taxon>Pseudomonadati</taxon>
        <taxon>Pseudomonadota</taxon>
        <taxon>Alphaproteobacteria</taxon>
        <taxon>Sphingomonadales</taxon>
        <taxon>Erythrobacteraceae</taxon>
        <taxon>Pontixanthobacter</taxon>
    </lineage>
</organism>
<dbReference type="AlphaFoldDB" id="A0A848QPY6"/>
<accession>A0A848QPY6</accession>
<protein>
    <submittedName>
        <fullName evidence="3">Spore coat protein U domain-containing protein</fullName>
    </submittedName>
</protein>
<feature type="domain" description="Spore coat protein U/FanG" evidence="2">
    <location>
        <begin position="26"/>
        <end position="158"/>
    </location>
</feature>
<proteinExistence type="predicted"/>
<dbReference type="SMART" id="SM00972">
    <property type="entry name" value="SCPU"/>
    <property type="match status" value="1"/>
</dbReference>
<keyword evidence="3" id="KW-0946">Virion</keyword>
<evidence type="ECO:0000256" key="1">
    <source>
        <dbReference type="SAM" id="SignalP"/>
    </source>
</evidence>
<keyword evidence="3" id="KW-0167">Capsid protein</keyword>
<reference evidence="3 4" key="1">
    <citation type="submission" date="2020-04" db="EMBL/GenBank/DDBJ databases">
        <authorList>
            <person name="Liu A."/>
        </authorList>
    </citation>
    <scope>NUCLEOTIDE SEQUENCE [LARGE SCALE GENOMIC DNA]</scope>
    <source>
        <strain evidence="3 4">RZ02</strain>
    </source>
</reference>
<evidence type="ECO:0000313" key="3">
    <source>
        <dbReference type="EMBL" id="NMW32647.1"/>
    </source>
</evidence>
<evidence type="ECO:0000313" key="4">
    <source>
        <dbReference type="Proteomes" id="UP000561181"/>
    </source>
</evidence>
<dbReference type="Proteomes" id="UP000561181">
    <property type="component" value="Unassembled WGS sequence"/>
</dbReference>
<dbReference type="RefSeq" id="WP_170013405.1">
    <property type="nucleotide sequence ID" value="NZ_JABCRE010000003.1"/>
</dbReference>
<evidence type="ECO:0000259" key="2">
    <source>
        <dbReference type="Pfam" id="PF05229"/>
    </source>
</evidence>
<dbReference type="Pfam" id="PF05229">
    <property type="entry name" value="SCPU"/>
    <property type="match status" value="1"/>
</dbReference>
<name>A0A848QPY6_9SPHN</name>
<dbReference type="PANTHER" id="PTHR37089">
    <property type="entry name" value="PROTEIN U-RELATED"/>
    <property type="match status" value="1"/>
</dbReference>
<keyword evidence="1" id="KW-0732">Signal</keyword>
<gene>
    <name evidence="3" type="ORF">HKD42_11290</name>
</gene>
<feature type="signal peptide" evidence="1">
    <location>
        <begin position="1"/>
        <end position="21"/>
    </location>
</feature>
<sequence>MRKIIMMAAGAAVLSASPAIAATEDTTMDVTANVLNSCTVSATPMAFGTLTTLGTGNIDSSSTVGVTCTLGATYVVSMDDGANDDAGQRRLAHATDATQFIAYDVYSDAARSTVWNAATTPAAATGTGAQQDLTAYGRIPSTAAAVIAGNYSDSVVVTVTF</sequence>
<dbReference type="EMBL" id="JABCRE010000003">
    <property type="protein sequence ID" value="NMW32647.1"/>
    <property type="molecule type" value="Genomic_DNA"/>
</dbReference>
<dbReference type="InterPro" id="IPR053167">
    <property type="entry name" value="Spore_coat_component"/>
</dbReference>
<feature type="chain" id="PRO_5032271806" evidence="1">
    <location>
        <begin position="22"/>
        <end position="161"/>
    </location>
</feature>
<dbReference type="InterPro" id="IPR007893">
    <property type="entry name" value="Spore_coat_U/FanG"/>
</dbReference>